<dbReference type="GeneID" id="113517899"/>
<keyword evidence="6 10" id="KW-0560">Oxidoreductase</keyword>
<dbReference type="RefSeq" id="XP_026758443.2">
    <property type="nucleotide sequence ID" value="XM_026902642.3"/>
</dbReference>
<accession>A0A6J1WSL1</accession>
<dbReference type="PRINTS" id="PR00463">
    <property type="entry name" value="EP450I"/>
</dbReference>
<feature type="binding site" description="axial binding residue" evidence="9">
    <location>
        <position position="444"/>
    </location>
    <ligand>
        <name>heme</name>
        <dbReference type="ChEBI" id="CHEBI:30413"/>
    </ligand>
    <ligandPart>
        <name>Fe</name>
        <dbReference type="ChEBI" id="CHEBI:18248"/>
    </ligandPart>
</feature>
<dbReference type="GO" id="GO:0005506">
    <property type="term" value="F:iron ion binding"/>
    <property type="evidence" value="ECO:0007669"/>
    <property type="project" value="InterPro"/>
</dbReference>
<evidence type="ECO:0000256" key="7">
    <source>
        <dbReference type="ARBA" id="ARBA00023004"/>
    </source>
</evidence>
<dbReference type="InterPro" id="IPR001128">
    <property type="entry name" value="Cyt_P450"/>
</dbReference>
<reference evidence="12" key="1">
    <citation type="submission" date="2025-08" db="UniProtKB">
        <authorList>
            <consortium name="RefSeq"/>
        </authorList>
    </citation>
    <scope>IDENTIFICATION</scope>
    <source>
        <tissue evidence="12">Whole larvae</tissue>
    </source>
</reference>
<sequence length="498" mass="57441">MLYILLIIVLSLVFLHLYVTYNKDARLLMKVPGRKNKFLIGNALEIFVPPEKLIDMRSGYAKQFNGIYRFYSYPFKFVCIYNPQDIEIILSGMKFSEKSFLYNFIKPWLAEGLLLSKGAKWQKRRKILTPAFHFDILRQFHVTMEENSKQLTETLENVPEKADIVPIMTNYTLNTICETAMGTKLSDETSAAGMSYKNAILTLGNIFAQRFIKVYLFVDFIYNLTSLKSLQKKYVDIVQAFTANVIENRKKNLDQQINIKNNKTEEDDIYNKKKKAAFLDLLLAAENNGQIDRAGVQEEVDTFMFEGHDTTSAGLSFLALMLANHQDAQQKVYEEMQSIFGDSTRVATTDDLAQMKYLELCIKESLRLYPPVHFIARALNESVKLSNYTIPAGTNCLIQIFDLHRREDLFKNANDFIPERFLPENSVGRHPYSYVPFSAGPRNCIGQKFAMMEMKSAMSAVIRRYRLEAITKPEDVRFAGDLILRSIDPIYMKIIKRN</sequence>
<gene>
    <name evidence="12" type="primary">LOC113517899</name>
</gene>
<protein>
    <submittedName>
        <fullName evidence="12">Cytochrome P450 4C1-like</fullName>
    </submittedName>
</protein>
<name>A0A6J1WSL1_GALME</name>
<evidence type="ECO:0000256" key="1">
    <source>
        <dbReference type="ARBA" id="ARBA00001971"/>
    </source>
</evidence>
<dbReference type="KEGG" id="gmw:113517899"/>
<dbReference type="GO" id="GO:0020037">
    <property type="term" value="F:heme binding"/>
    <property type="evidence" value="ECO:0007669"/>
    <property type="project" value="InterPro"/>
</dbReference>
<evidence type="ECO:0000313" key="11">
    <source>
        <dbReference type="Proteomes" id="UP001652740"/>
    </source>
</evidence>
<dbReference type="PANTHER" id="PTHR24291:SF105">
    <property type="entry name" value="CYTOCHROME P450 4P1-RELATED"/>
    <property type="match status" value="1"/>
</dbReference>
<evidence type="ECO:0000256" key="4">
    <source>
        <dbReference type="ARBA" id="ARBA00022617"/>
    </source>
</evidence>
<evidence type="ECO:0000256" key="3">
    <source>
        <dbReference type="ARBA" id="ARBA00010617"/>
    </source>
</evidence>
<dbReference type="Pfam" id="PF00067">
    <property type="entry name" value="p450"/>
    <property type="match status" value="1"/>
</dbReference>
<comment type="cofactor">
    <cofactor evidence="1 9">
        <name>heme</name>
        <dbReference type="ChEBI" id="CHEBI:30413"/>
    </cofactor>
</comment>
<keyword evidence="7 9" id="KW-0408">Iron</keyword>
<evidence type="ECO:0000256" key="8">
    <source>
        <dbReference type="ARBA" id="ARBA00023033"/>
    </source>
</evidence>
<evidence type="ECO:0000256" key="9">
    <source>
        <dbReference type="PIRSR" id="PIRSR602401-1"/>
    </source>
</evidence>
<comment type="function">
    <text evidence="2">May be involved in the metabolism of insect hormones and in the breakdown of synthetic insecticides.</text>
</comment>
<dbReference type="PROSITE" id="PS00086">
    <property type="entry name" value="CYTOCHROME_P450"/>
    <property type="match status" value="1"/>
</dbReference>
<evidence type="ECO:0000313" key="12">
    <source>
        <dbReference type="RefSeq" id="XP_026758443.2"/>
    </source>
</evidence>
<comment type="similarity">
    <text evidence="3 10">Belongs to the cytochrome P450 family.</text>
</comment>
<dbReference type="InterPro" id="IPR002401">
    <property type="entry name" value="Cyt_P450_E_grp-I"/>
</dbReference>
<dbReference type="SUPFAM" id="SSF48264">
    <property type="entry name" value="Cytochrome P450"/>
    <property type="match status" value="1"/>
</dbReference>
<dbReference type="Gene3D" id="1.10.630.10">
    <property type="entry name" value="Cytochrome P450"/>
    <property type="match status" value="1"/>
</dbReference>
<dbReference type="PRINTS" id="PR00385">
    <property type="entry name" value="P450"/>
</dbReference>
<evidence type="ECO:0000256" key="10">
    <source>
        <dbReference type="RuleBase" id="RU000461"/>
    </source>
</evidence>
<organism evidence="11 12">
    <name type="scientific">Galleria mellonella</name>
    <name type="common">Greater wax moth</name>
    <dbReference type="NCBI Taxonomy" id="7137"/>
    <lineage>
        <taxon>Eukaryota</taxon>
        <taxon>Metazoa</taxon>
        <taxon>Ecdysozoa</taxon>
        <taxon>Arthropoda</taxon>
        <taxon>Hexapoda</taxon>
        <taxon>Insecta</taxon>
        <taxon>Pterygota</taxon>
        <taxon>Neoptera</taxon>
        <taxon>Endopterygota</taxon>
        <taxon>Lepidoptera</taxon>
        <taxon>Glossata</taxon>
        <taxon>Ditrysia</taxon>
        <taxon>Pyraloidea</taxon>
        <taxon>Pyralidae</taxon>
        <taxon>Galleriinae</taxon>
        <taxon>Galleria</taxon>
    </lineage>
</organism>
<dbReference type="AlphaFoldDB" id="A0A6J1WSL1"/>
<keyword evidence="8 10" id="KW-0503">Monooxygenase</keyword>
<dbReference type="InterPro" id="IPR036396">
    <property type="entry name" value="Cyt_P450_sf"/>
</dbReference>
<dbReference type="InterPro" id="IPR017972">
    <property type="entry name" value="Cyt_P450_CS"/>
</dbReference>
<keyword evidence="11" id="KW-1185">Reference proteome</keyword>
<dbReference type="CDD" id="cd20628">
    <property type="entry name" value="CYP4"/>
    <property type="match status" value="1"/>
</dbReference>
<dbReference type="InterPro" id="IPR050196">
    <property type="entry name" value="Cytochrome_P450_Monoox"/>
</dbReference>
<proteinExistence type="inferred from homology"/>
<keyword evidence="4 9" id="KW-0349">Heme</keyword>
<dbReference type="InParanoid" id="A0A6J1WSL1"/>
<dbReference type="GO" id="GO:0016705">
    <property type="term" value="F:oxidoreductase activity, acting on paired donors, with incorporation or reduction of molecular oxygen"/>
    <property type="evidence" value="ECO:0007669"/>
    <property type="project" value="InterPro"/>
</dbReference>
<dbReference type="PANTHER" id="PTHR24291">
    <property type="entry name" value="CYTOCHROME P450 FAMILY 4"/>
    <property type="match status" value="1"/>
</dbReference>
<dbReference type="GO" id="GO:0004497">
    <property type="term" value="F:monooxygenase activity"/>
    <property type="evidence" value="ECO:0007669"/>
    <property type="project" value="UniProtKB-KW"/>
</dbReference>
<evidence type="ECO:0000256" key="6">
    <source>
        <dbReference type="ARBA" id="ARBA00023002"/>
    </source>
</evidence>
<evidence type="ECO:0000256" key="2">
    <source>
        <dbReference type="ARBA" id="ARBA00003690"/>
    </source>
</evidence>
<keyword evidence="5 9" id="KW-0479">Metal-binding</keyword>
<dbReference type="Proteomes" id="UP001652740">
    <property type="component" value="Unplaced"/>
</dbReference>
<evidence type="ECO:0000256" key="5">
    <source>
        <dbReference type="ARBA" id="ARBA00022723"/>
    </source>
</evidence>